<keyword evidence="4" id="KW-0328">Glycosyltransferase</keyword>
<name>A0AAF3FM69_9BILA</name>
<organism evidence="11 12">
    <name type="scientific">Mesorhabditis belari</name>
    <dbReference type="NCBI Taxonomy" id="2138241"/>
    <lineage>
        <taxon>Eukaryota</taxon>
        <taxon>Metazoa</taxon>
        <taxon>Ecdysozoa</taxon>
        <taxon>Nematoda</taxon>
        <taxon>Chromadorea</taxon>
        <taxon>Rhabditida</taxon>
        <taxon>Rhabditina</taxon>
        <taxon>Rhabditomorpha</taxon>
        <taxon>Rhabditoidea</taxon>
        <taxon>Rhabditidae</taxon>
        <taxon>Mesorhabditinae</taxon>
        <taxon>Mesorhabditis</taxon>
    </lineage>
</organism>
<evidence type="ECO:0000313" key="11">
    <source>
        <dbReference type="Proteomes" id="UP000887575"/>
    </source>
</evidence>
<evidence type="ECO:0000256" key="5">
    <source>
        <dbReference type="ARBA" id="ARBA00022679"/>
    </source>
</evidence>
<evidence type="ECO:0000313" key="12">
    <source>
        <dbReference type="WBParaSite" id="MBELARI_LOCUS8236"/>
    </source>
</evidence>
<dbReference type="AlphaFoldDB" id="A0AAF3FM69"/>
<keyword evidence="5" id="KW-0808">Transferase</keyword>
<keyword evidence="11" id="KW-1185">Reference proteome</keyword>
<dbReference type="CDD" id="cd03784">
    <property type="entry name" value="GT1_Gtf-like"/>
    <property type="match status" value="1"/>
</dbReference>
<dbReference type="WBParaSite" id="MBELARI_LOCUS8236">
    <property type="protein sequence ID" value="MBELARI_LOCUS8236"/>
    <property type="gene ID" value="MBELARI_LOCUS8236"/>
</dbReference>
<reference evidence="12" key="1">
    <citation type="submission" date="2024-02" db="UniProtKB">
        <authorList>
            <consortium name="WormBaseParasite"/>
        </authorList>
    </citation>
    <scope>IDENTIFICATION</scope>
</reference>
<sequence>MNLEVYSGILIDEPLMQRLRDFRFDIAFTQPHEWGGYALFYELGITKYITVASSTIGSGYSHLIGAPLTPSYVPAMHSRHGDVMNVFERFENFLVTAEERYLYCSEFEEMDTFMTRKYPEYPGSKEMAGRSSYLFTNSDPLMDFPRPLLEKIVFIGGITMPPMGTMRLDENLIQVLEKRKFNVLISFGSMSKSVDMPEKYKRPLIEAMKRLPEVTFLWKYENEDDWIKEMPENVHREKWFPQLALLEDDRLTGFMTHTGAGSLNELTTRGKKAICVPLFADQFTYARQLERLGVAIYLSKSDLTDEEKILNAFKRLITDENFRMSENAKKYARIGIWSSHHP</sequence>
<evidence type="ECO:0000256" key="10">
    <source>
        <dbReference type="ARBA" id="ARBA00047475"/>
    </source>
</evidence>
<dbReference type="InterPro" id="IPR002213">
    <property type="entry name" value="UDP_glucos_trans"/>
</dbReference>
<accession>A0AAF3FM69</accession>
<proteinExistence type="inferred from homology"/>
<keyword evidence="6" id="KW-0812">Transmembrane</keyword>
<dbReference type="Proteomes" id="UP000887575">
    <property type="component" value="Unassembled WGS sequence"/>
</dbReference>
<dbReference type="InterPro" id="IPR050271">
    <property type="entry name" value="UDP-glycosyltransferase"/>
</dbReference>
<evidence type="ECO:0000256" key="3">
    <source>
        <dbReference type="ARBA" id="ARBA00012544"/>
    </source>
</evidence>
<dbReference type="SUPFAM" id="SSF53756">
    <property type="entry name" value="UDP-Glycosyltransferase/glycogen phosphorylase"/>
    <property type="match status" value="1"/>
</dbReference>
<evidence type="ECO:0000256" key="4">
    <source>
        <dbReference type="ARBA" id="ARBA00022676"/>
    </source>
</evidence>
<dbReference type="Pfam" id="PF00201">
    <property type="entry name" value="UDPGT"/>
    <property type="match status" value="1"/>
</dbReference>
<dbReference type="FunFam" id="3.40.50.2000:FF:000038">
    <property type="entry name" value="UDP-GlucuronosylTransferase"/>
    <property type="match status" value="1"/>
</dbReference>
<dbReference type="GO" id="GO:0015020">
    <property type="term" value="F:glucuronosyltransferase activity"/>
    <property type="evidence" value="ECO:0007669"/>
    <property type="project" value="UniProtKB-EC"/>
</dbReference>
<protein>
    <recommendedName>
        <fullName evidence="3">glucuronosyltransferase</fullName>
        <ecNumber evidence="3">2.4.1.17</ecNumber>
    </recommendedName>
</protein>
<evidence type="ECO:0000256" key="9">
    <source>
        <dbReference type="ARBA" id="ARBA00023136"/>
    </source>
</evidence>
<evidence type="ECO:0000256" key="1">
    <source>
        <dbReference type="ARBA" id="ARBA00004167"/>
    </source>
</evidence>
<comment type="subcellular location">
    <subcellularLocation>
        <location evidence="1">Membrane</location>
        <topology evidence="1">Single-pass membrane protein</topology>
    </subcellularLocation>
</comment>
<evidence type="ECO:0000256" key="8">
    <source>
        <dbReference type="ARBA" id="ARBA00022989"/>
    </source>
</evidence>
<dbReference type="EC" id="2.4.1.17" evidence="3"/>
<comment type="similarity">
    <text evidence="2">Belongs to the UDP-glycosyltransferase family.</text>
</comment>
<dbReference type="PANTHER" id="PTHR48043">
    <property type="entry name" value="EG:EG0003.4 PROTEIN-RELATED"/>
    <property type="match status" value="1"/>
</dbReference>
<evidence type="ECO:0000256" key="7">
    <source>
        <dbReference type="ARBA" id="ARBA00022729"/>
    </source>
</evidence>
<evidence type="ECO:0000256" key="6">
    <source>
        <dbReference type="ARBA" id="ARBA00022692"/>
    </source>
</evidence>
<dbReference type="Gene3D" id="3.40.50.2000">
    <property type="entry name" value="Glycogen Phosphorylase B"/>
    <property type="match status" value="1"/>
</dbReference>
<dbReference type="PANTHER" id="PTHR48043:SF23">
    <property type="entry name" value="UDP-GLUCURONOSYLTRANSFERASE"/>
    <property type="match status" value="1"/>
</dbReference>
<keyword evidence="7" id="KW-0732">Signal</keyword>
<keyword evidence="8" id="KW-1133">Transmembrane helix</keyword>
<comment type="catalytic activity">
    <reaction evidence="10">
        <text>glucuronate acceptor + UDP-alpha-D-glucuronate = acceptor beta-D-glucuronoside + UDP + H(+)</text>
        <dbReference type="Rhea" id="RHEA:21032"/>
        <dbReference type="ChEBI" id="CHEBI:15378"/>
        <dbReference type="ChEBI" id="CHEBI:58052"/>
        <dbReference type="ChEBI" id="CHEBI:58223"/>
        <dbReference type="ChEBI" id="CHEBI:132367"/>
        <dbReference type="ChEBI" id="CHEBI:132368"/>
        <dbReference type="EC" id="2.4.1.17"/>
    </reaction>
</comment>
<evidence type="ECO:0000256" key="2">
    <source>
        <dbReference type="ARBA" id="ARBA00009995"/>
    </source>
</evidence>
<keyword evidence="9" id="KW-0472">Membrane</keyword>
<dbReference type="GO" id="GO:0016020">
    <property type="term" value="C:membrane"/>
    <property type="evidence" value="ECO:0007669"/>
    <property type="project" value="UniProtKB-SubCell"/>
</dbReference>